<keyword evidence="1" id="KW-1133">Transmembrane helix</keyword>
<name>A0A5B9Y2G2_9MOLU</name>
<feature type="transmembrane region" description="Helical" evidence="1">
    <location>
        <begin position="6"/>
        <end position="25"/>
    </location>
</feature>
<dbReference type="KEGG" id="schi:SCHIN_v1c00700"/>
<evidence type="ECO:0000313" key="2">
    <source>
        <dbReference type="EMBL" id="QEH61268.1"/>
    </source>
</evidence>
<feature type="transmembrane region" description="Helical" evidence="1">
    <location>
        <begin position="92"/>
        <end position="117"/>
    </location>
</feature>
<feature type="transmembrane region" description="Helical" evidence="1">
    <location>
        <begin position="69"/>
        <end position="86"/>
    </location>
</feature>
<gene>
    <name evidence="2" type="ORF">SCHIN_v1c00700</name>
</gene>
<evidence type="ECO:0000256" key="1">
    <source>
        <dbReference type="SAM" id="Phobius"/>
    </source>
</evidence>
<keyword evidence="1" id="KW-0812">Transmembrane</keyword>
<dbReference type="Proteomes" id="UP000323144">
    <property type="component" value="Chromosome"/>
</dbReference>
<accession>A0A5B9Y2G2</accession>
<keyword evidence="3" id="KW-1185">Reference proteome</keyword>
<proteinExistence type="predicted"/>
<dbReference type="RefSeq" id="WP_166507663.1">
    <property type="nucleotide sequence ID" value="NZ_CP043026.1"/>
</dbReference>
<keyword evidence="1" id="KW-0472">Membrane</keyword>
<reference evidence="2 3" key="1">
    <citation type="submission" date="2019-08" db="EMBL/GenBank/DDBJ databases">
        <title>Complete genome sequence of Spiroplasma chinense CCH (DSM 19755).</title>
        <authorList>
            <person name="Shen H.-Y."/>
            <person name="Lin Y.-C."/>
            <person name="Chou L."/>
            <person name="Kuo C.-H."/>
        </authorList>
    </citation>
    <scope>NUCLEOTIDE SEQUENCE [LARGE SCALE GENOMIC DNA]</scope>
    <source>
        <strain evidence="2 3">CCH</strain>
    </source>
</reference>
<organism evidence="2 3">
    <name type="scientific">Spiroplasma chinense</name>
    <dbReference type="NCBI Taxonomy" id="216932"/>
    <lineage>
        <taxon>Bacteria</taxon>
        <taxon>Bacillati</taxon>
        <taxon>Mycoplasmatota</taxon>
        <taxon>Mollicutes</taxon>
        <taxon>Entomoplasmatales</taxon>
        <taxon>Spiroplasmataceae</taxon>
        <taxon>Spiroplasma</taxon>
    </lineage>
</organism>
<dbReference type="EMBL" id="CP043026">
    <property type="protein sequence ID" value="QEH61268.1"/>
    <property type="molecule type" value="Genomic_DNA"/>
</dbReference>
<sequence length="247" mass="29528">MDFELGTYLYVVAGFTSNLFFFSYLHHLNEDYKKKKLSTTIFIFDDILDPKTFPYLLPIERKTHFIDHYIKISIIIMTYIPIVLFAPRDSKWYLFFLLLISLMQVIFLVEAIIYILYIKKRVSKYKFFSKEESIINFKKSILEMEKHHECMTFIFTKEKKNKKAISRIKKAQLKMGKELLLLGKENQDYKVLKIFLKYIKKISWGTLLFKDTKGLEIICKDNTYPYSELPRIAIENFLLVLEEAVKT</sequence>
<dbReference type="AlphaFoldDB" id="A0A5B9Y2G2"/>
<protein>
    <submittedName>
        <fullName evidence="2">Uncharacterized protein</fullName>
    </submittedName>
</protein>
<evidence type="ECO:0000313" key="3">
    <source>
        <dbReference type="Proteomes" id="UP000323144"/>
    </source>
</evidence>